<name>A0A6J6KZY2_9ZZZZ</name>
<dbReference type="InterPro" id="IPR002052">
    <property type="entry name" value="DNA_methylase_N6_adenine_CS"/>
</dbReference>
<keyword evidence="1" id="KW-0489">Methyltransferase</keyword>
<protein>
    <submittedName>
        <fullName evidence="3">Unannotated protein</fullName>
    </submittedName>
</protein>
<dbReference type="PANTHER" id="PTHR43542:SF1">
    <property type="entry name" value="METHYLTRANSFERASE"/>
    <property type="match status" value="1"/>
</dbReference>
<accession>A0A6J6KZY2</accession>
<sequence length="189" mass="20881">MTRIIGGDFRGRSIKVPDAETRPTSSRVREAIFSSVEHAVSGLDDLRVLDLFSGSGAFGIESISRGAAEAVLIEKDLRAADTLHSNVANFGIKNARVVIADAFNDVAQKSGRGSFDVVFIDPPYSFEDEQVNTLIGHLAKNDWLNEYAVIVVERGSRSQVIWPESVEELRKKVYGDTTIWYGQYLNSDQ</sequence>
<evidence type="ECO:0000256" key="1">
    <source>
        <dbReference type="ARBA" id="ARBA00022603"/>
    </source>
</evidence>
<dbReference type="CDD" id="cd02440">
    <property type="entry name" value="AdoMet_MTases"/>
    <property type="match status" value="1"/>
</dbReference>
<dbReference type="SUPFAM" id="SSF53335">
    <property type="entry name" value="S-adenosyl-L-methionine-dependent methyltransferases"/>
    <property type="match status" value="1"/>
</dbReference>
<evidence type="ECO:0000313" key="3">
    <source>
        <dbReference type="EMBL" id="CAB4654498.1"/>
    </source>
</evidence>
<dbReference type="NCBIfam" id="TIGR00095">
    <property type="entry name" value="16S rRNA (guanine(966)-N(2))-methyltransferase RsmD"/>
    <property type="match status" value="1"/>
</dbReference>
<evidence type="ECO:0000256" key="2">
    <source>
        <dbReference type="ARBA" id="ARBA00022679"/>
    </source>
</evidence>
<gene>
    <name evidence="3" type="ORF">UFOPK2171_00829</name>
</gene>
<dbReference type="GO" id="GO:0031167">
    <property type="term" value="P:rRNA methylation"/>
    <property type="evidence" value="ECO:0007669"/>
    <property type="project" value="InterPro"/>
</dbReference>
<dbReference type="InterPro" id="IPR004398">
    <property type="entry name" value="RNA_MeTrfase_RsmD"/>
</dbReference>
<dbReference type="InterPro" id="IPR029063">
    <property type="entry name" value="SAM-dependent_MTases_sf"/>
</dbReference>
<dbReference type="AlphaFoldDB" id="A0A6J6KZY2"/>
<proteinExistence type="predicted"/>
<dbReference type="Pfam" id="PF03602">
    <property type="entry name" value="Cons_hypoth95"/>
    <property type="match status" value="1"/>
</dbReference>
<dbReference type="GO" id="GO:0008168">
    <property type="term" value="F:methyltransferase activity"/>
    <property type="evidence" value="ECO:0007669"/>
    <property type="project" value="UniProtKB-KW"/>
</dbReference>
<dbReference type="PANTHER" id="PTHR43542">
    <property type="entry name" value="METHYLTRANSFERASE"/>
    <property type="match status" value="1"/>
</dbReference>
<dbReference type="PIRSF" id="PIRSF004553">
    <property type="entry name" value="CHP00095"/>
    <property type="match status" value="1"/>
</dbReference>
<dbReference type="GO" id="GO:0003676">
    <property type="term" value="F:nucleic acid binding"/>
    <property type="evidence" value="ECO:0007669"/>
    <property type="project" value="InterPro"/>
</dbReference>
<dbReference type="PROSITE" id="PS00092">
    <property type="entry name" value="N6_MTASE"/>
    <property type="match status" value="1"/>
</dbReference>
<dbReference type="EMBL" id="CAEZWD010000119">
    <property type="protein sequence ID" value="CAB4654498.1"/>
    <property type="molecule type" value="Genomic_DNA"/>
</dbReference>
<reference evidence="3" key="1">
    <citation type="submission" date="2020-05" db="EMBL/GenBank/DDBJ databases">
        <authorList>
            <person name="Chiriac C."/>
            <person name="Salcher M."/>
            <person name="Ghai R."/>
            <person name="Kavagutti S V."/>
        </authorList>
    </citation>
    <scope>NUCLEOTIDE SEQUENCE</scope>
</reference>
<dbReference type="Gene3D" id="3.40.50.150">
    <property type="entry name" value="Vaccinia Virus protein VP39"/>
    <property type="match status" value="1"/>
</dbReference>
<keyword evidence="2" id="KW-0808">Transferase</keyword>
<organism evidence="3">
    <name type="scientific">freshwater metagenome</name>
    <dbReference type="NCBI Taxonomy" id="449393"/>
    <lineage>
        <taxon>unclassified sequences</taxon>
        <taxon>metagenomes</taxon>
        <taxon>ecological metagenomes</taxon>
    </lineage>
</organism>